<keyword evidence="8 9" id="KW-0472">Membrane</keyword>
<evidence type="ECO:0000256" key="5">
    <source>
        <dbReference type="ARBA" id="ARBA00022679"/>
    </source>
</evidence>
<dbReference type="InterPro" id="IPR004358">
    <property type="entry name" value="Sig_transdc_His_kin-like_C"/>
</dbReference>
<dbReference type="SUPFAM" id="SSF55785">
    <property type="entry name" value="PYP-like sensor domain (PAS domain)"/>
    <property type="match status" value="1"/>
</dbReference>
<dbReference type="GO" id="GO:0005886">
    <property type="term" value="C:plasma membrane"/>
    <property type="evidence" value="ECO:0007669"/>
    <property type="project" value="TreeGrafter"/>
</dbReference>
<dbReference type="FunFam" id="3.30.565.10:FF:000006">
    <property type="entry name" value="Sensor histidine kinase WalK"/>
    <property type="match status" value="1"/>
</dbReference>
<evidence type="ECO:0000256" key="2">
    <source>
        <dbReference type="ARBA" id="ARBA00004370"/>
    </source>
</evidence>
<dbReference type="PANTHER" id="PTHR45453">
    <property type="entry name" value="PHOSPHATE REGULON SENSOR PROTEIN PHOR"/>
    <property type="match status" value="1"/>
</dbReference>
<dbReference type="GO" id="GO:0016036">
    <property type="term" value="P:cellular response to phosphate starvation"/>
    <property type="evidence" value="ECO:0007669"/>
    <property type="project" value="TreeGrafter"/>
</dbReference>
<keyword evidence="4" id="KW-0597">Phosphoprotein</keyword>
<evidence type="ECO:0000313" key="12">
    <source>
        <dbReference type="Proteomes" id="UP000886741"/>
    </source>
</evidence>
<dbReference type="Pfam" id="PF00512">
    <property type="entry name" value="HisKA"/>
    <property type="match status" value="1"/>
</dbReference>
<keyword evidence="6 11" id="KW-0418">Kinase</keyword>
<reference evidence="11" key="1">
    <citation type="submission" date="2020-10" db="EMBL/GenBank/DDBJ databases">
        <authorList>
            <person name="Gilroy R."/>
        </authorList>
    </citation>
    <scope>NUCLEOTIDE SEQUENCE</scope>
    <source>
        <strain evidence="11">ChiBcec16-1751</strain>
    </source>
</reference>
<evidence type="ECO:0000256" key="1">
    <source>
        <dbReference type="ARBA" id="ARBA00000085"/>
    </source>
</evidence>
<evidence type="ECO:0000256" key="6">
    <source>
        <dbReference type="ARBA" id="ARBA00022777"/>
    </source>
</evidence>
<dbReference type="Gene3D" id="1.10.287.130">
    <property type="match status" value="1"/>
</dbReference>
<dbReference type="SUPFAM" id="SSF55874">
    <property type="entry name" value="ATPase domain of HSP90 chaperone/DNA topoisomerase II/histidine kinase"/>
    <property type="match status" value="1"/>
</dbReference>
<dbReference type="CDD" id="cd00075">
    <property type="entry name" value="HATPase"/>
    <property type="match status" value="1"/>
</dbReference>
<dbReference type="InterPro" id="IPR036890">
    <property type="entry name" value="HATPase_C_sf"/>
</dbReference>
<dbReference type="PANTHER" id="PTHR45453:SF1">
    <property type="entry name" value="PHOSPHATE REGULON SENSOR PROTEIN PHOR"/>
    <property type="match status" value="1"/>
</dbReference>
<comment type="subcellular location">
    <subcellularLocation>
        <location evidence="2">Membrane</location>
    </subcellularLocation>
</comment>
<reference evidence="11" key="2">
    <citation type="journal article" date="2021" name="PeerJ">
        <title>Extensive microbial diversity within the chicken gut microbiome revealed by metagenomics and culture.</title>
        <authorList>
            <person name="Gilroy R."/>
            <person name="Ravi A."/>
            <person name="Getino M."/>
            <person name="Pursley I."/>
            <person name="Horton D.L."/>
            <person name="Alikhan N.F."/>
            <person name="Baker D."/>
            <person name="Gharbi K."/>
            <person name="Hall N."/>
            <person name="Watson M."/>
            <person name="Adriaenssens E.M."/>
            <person name="Foster-Nyarko E."/>
            <person name="Jarju S."/>
            <person name="Secka A."/>
            <person name="Antonio M."/>
            <person name="Oren A."/>
            <person name="Chaudhuri R.R."/>
            <person name="La Ragione R."/>
            <person name="Hildebrand F."/>
            <person name="Pallen M.J."/>
        </authorList>
    </citation>
    <scope>NUCLEOTIDE SEQUENCE</scope>
    <source>
        <strain evidence="11">ChiBcec16-1751</strain>
    </source>
</reference>
<dbReference type="GO" id="GO:0000155">
    <property type="term" value="F:phosphorelay sensor kinase activity"/>
    <property type="evidence" value="ECO:0007669"/>
    <property type="project" value="InterPro"/>
</dbReference>
<organism evidence="11 12">
    <name type="scientific">Candidatus Avoscillospira avistercoris</name>
    <dbReference type="NCBI Taxonomy" id="2840707"/>
    <lineage>
        <taxon>Bacteria</taxon>
        <taxon>Bacillati</taxon>
        <taxon>Bacillota</taxon>
        <taxon>Clostridia</taxon>
        <taxon>Eubacteriales</taxon>
        <taxon>Oscillospiraceae</taxon>
        <taxon>Oscillospiraceae incertae sedis</taxon>
        <taxon>Candidatus Avoscillospira</taxon>
    </lineage>
</organism>
<dbReference type="FunFam" id="1.10.287.130:FF:000001">
    <property type="entry name" value="Two-component sensor histidine kinase"/>
    <property type="match status" value="1"/>
</dbReference>
<dbReference type="Gene3D" id="3.30.565.10">
    <property type="entry name" value="Histidine kinase-like ATPase, C-terminal domain"/>
    <property type="match status" value="1"/>
</dbReference>
<dbReference type="CDD" id="cd00082">
    <property type="entry name" value="HisKA"/>
    <property type="match status" value="1"/>
</dbReference>
<dbReference type="EC" id="2.7.13.3" evidence="3"/>
<evidence type="ECO:0000256" key="9">
    <source>
        <dbReference type="SAM" id="Phobius"/>
    </source>
</evidence>
<dbReference type="InterPro" id="IPR050351">
    <property type="entry name" value="BphY/WalK/GraS-like"/>
</dbReference>
<dbReference type="Proteomes" id="UP000886741">
    <property type="component" value="Unassembled WGS sequence"/>
</dbReference>
<evidence type="ECO:0000313" key="11">
    <source>
        <dbReference type="EMBL" id="HIS63894.1"/>
    </source>
</evidence>
<evidence type="ECO:0000259" key="10">
    <source>
        <dbReference type="PROSITE" id="PS50109"/>
    </source>
</evidence>
<dbReference type="PRINTS" id="PR00344">
    <property type="entry name" value="BCTRLSENSOR"/>
</dbReference>
<keyword evidence="9" id="KW-0812">Transmembrane</keyword>
<feature type="transmembrane region" description="Helical" evidence="9">
    <location>
        <begin position="9"/>
        <end position="32"/>
    </location>
</feature>
<evidence type="ECO:0000256" key="8">
    <source>
        <dbReference type="ARBA" id="ARBA00023136"/>
    </source>
</evidence>
<comment type="caution">
    <text evidence="11">The sequence shown here is derived from an EMBL/GenBank/DDBJ whole genome shotgun (WGS) entry which is preliminary data.</text>
</comment>
<dbReference type="SUPFAM" id="SSF47384">
    <property type="entry name" value="Homodimeric domain of signal transducing histidine kinase"/>
    <property type="match status" value="1"/>
</dbReference>
<keyword evidence="5" id="KW-0808">Transferase</keyword>
<feature type="domain" description="Histidine kinase" evidence="10">
    <location>
        <begin position="338"/>
        <end position="552"/>
    </location>
</feature>
<protein>
    <recommendedName>
        <fullName evidence="3">histidine kinase</fullName>
        <ecNumber evidence="3">2.7.13.3</ecNumber>
    </recommendedName>
</protein>
<dbReference type="InterPro" id="IPR003594">
    <property type="entry name" value="HATPase_dom"/>
</dbReference>
<gene>
    <name evidence="11" type="ORF">IAA83_00810</name>
</gene>
<dbReference type="InterPro" id="IPR035965">
    <property type="entry name" value="PAS-like_dom_sf"/>
</dbReference>
<evidence type="ECO:0000256" key="7">
    <source>
        <dbReference type="ARBA" id="ARBA00023012"/>
    </source>
</evidence>
<keyword evidence="7" id="KW-0902">Two-component regulatory system</keyword>
<dbReference type="EMBL" id="DVJJ01000018">
    <property type="protein sequence ID" value="HIS63894.1"/>
    <property type="molecule type" value="Genomic_DNA"/>
</dbReference>
<proteinExistence type="predicted"/>
<evidence type="ECO:0000256" key="3">
    <source>
        <dbReference type="ARBA" id="ARBA00012438"/>
    </source>
</evidence>
<feature type="transmembrane region" description="Helical" evidence="9">
    <location>
        <begin position="145"/>
        <end position="168"/>
    </location>
</feature>
<evidence type="ECO:0000256" key="4">
    <source>
        <dbReference type="ARBA" id="ARBA00022553"/>
    </source>
</evidence>
<sequence>MTKRIFRSIFLVALVILLAGTVLIMSVLYGYFNQLQHKQLKIETDLVTHAVENEGVDYLEQLDVRGYRITWIDEDGTVIYDTDANASKMEDHLDREEVQEAVTYGYGESEHYSATLLTRMIYTAERLEDGSIIRVSTVQYSLVSFLLMMLQPAAVMLLASCLLSALLASRLSKKIVEPLNTLNLDDPLSNETYEEVAPLLGRIERQHRQIVDQLAELQQKQHEFDVVTGAMSEGLALLGASGQILSINQSAARLLGTDQNAVGRDILTVNRSQEIQDVLFRARSGQHAQSTLPDGDSEYQLVASPVFSDDQVSGIVLLIFDITEKSHAEQLRREFTANVSHELKTPLHSISGCAEIIKNGIVREADLPQFIDQIYNEAQRLITLVEDIIRLSRLDEGGGDEAKEPVDLLTIARDVVDRLKPYAAQQGIQLRCGGESAELLGVPRLLSDILYNLCDNGIKYNNRGGSVTVTVSRQEHEAVVQVQDTGIGIATEHQNRVFERFYRVDKSHSKEIGGTGLGLSIVKHAAMIHNATIELDSTLGKGTTITVRFPTN</sequence>
<dbReference type="AlphaFoldDB" id="A0A9D1JT84"/>
<dbReference type="SMART" id="SM00388">
    <property type="entry name" value="HisKA"/>
    <property type="match status" value="1"/>
</dbReference>
<dbReference type="InterPro" id="IPR036097">
    <property type="entry name" value="HisK_dim/P_sf"/>
</dbReference>
<comment type="catalytic activity">
    <reaction evidence="1">
        <text>ATP + protein L-histidine = ADP + protein N-phospho-L-histidine.</text>
        <dbReference type="EC" id="2.7.13.3"/>
    </reaction>
</comment>
<dbReference type="Pfam" id="PF02518">
    <property type="entry name" value="HATPase_c"/>
    <property type="match status" value="1"/>
</dbReference>
<dbReference type="PROSITE" id="PS50109">
    <property type="entry name" value="HIS_KIN"/>
    <property type="match status" value="1"/>
</dbReference>
<dbReference type="SMART" id="SM00387">
    <property type="entry name" value="HATPase_c"/>
    <property type="match status" value="1"/>
</dbReference>
<accession>A0A9D1JT84</accession>
<dbReference type="InterPro" id="IPR003661">
    <property type="entry name" value="HisK_dim/P_dom"/>
</dbReference>
<dbReference type="GO" id="GO:0004721">
    <property type="term" value="F:phosphoprotein phosphatase activity"/>
    <property type="evidence" value="ECO:0007669"/>
    <property type="project" value="TreeGrafter"/>
</dbReference>
<name>A0A9D1JT84_9FIRM</name>
<dbReference type="InterPro" id="IPR005467">
    <property type="entry name" value="His_kinase_dom"/>
</dbReference>
<dbReference type="Gene3D" id="3.30.450.20">
    <property type="entry name" value="PAS domain"/>
    <property type="match status" value="1"/>
</dbReference>
<keyword evidence="9" id="KW-1133">Transmembrane helix</keyword>